<reference evidence="3 4" key="1">
    <citation type="submission" date="2023-03" db="EMBL/GenBank/DDBJ databases">
        <title>YIM 133296 draft genome.</title>
        <authorList>
            <person name="Xiong L."/>
        </authorList>
    </citation>
    <scope>NUCLEOTIDE SEQUENCE [LARGE SCALE GENOMIC DNA]</scope>
    <source>
        <strain evidence="3 4">YIM 133296</strain>
    </source>
</reference>
<evidence type="ECO:0000256" key="1">
    <source>
        <dbReference type="ARBA" id="ARBA00007689"/>
    </source>
</evidence>
<accession>A0ABT6CB24</accession>
<organism evidence="3 4">
    <name type="scientific">Luteipulveratus flavus</name>
    <dbReference type="NCBI Taxonomy" id="3031728"/>
    <lineage>
        <taxon>Bacteria</taxon>
        <taxon>Bacillati</taxon>
        <taxon>Actinomycetota</taxon>
        <taxon>Actinomycetes</taxon>
        <taxon>Micrococcales</taxon>
        <taxon>Dermacoccaceae</taxon>
        <taxon>Luteipulveratus</taxon>
    </lineage>
</organism>
<dbReference type="InterPro" id="IPR011008">
    <property type="entry name" value="Dimeric_a/b-barrel"/>
</dbReference>
<dbReference type="EMBL" id="JAROAV010000044">
    <property type="protein sequence ID" value="MDF8265956.1"/>
    <property type="molecule type" value="Genomic_DNA"/>
</dbReference>
<dbReference type="Pfam" id="PF03795">
    <property type="entry name" value="YCII"/>
    <property type="match status" value="1"/>
</dbReference>
<evidence type="ECO:0000259" key="2">
    <source>
        <dbReference type="Pfam" id="PF03795"/>
    </source>
</evidence>
<dbReference type="SUPFAM" id="SSF54909">
    <property type="entry name" value="Dimeric alpha+beta barrel"/>
    <property type="match status" value="1"/>
</dbReference>
<comment type="similarity">
    <text evidence="1">Belongs to the YciI family.</text>
</comment>
<proteinExistence type="inferred from homology"/>
<dbReference type="Gene3D" id="3.30.70.1060">
    <property type="entry name" value="Dimeric alpha+beta barrel"/>
    <property type="match status" value="1"/>
</dbReference>
<dbReference type="InterPro" id="IPR005545">
    <property type="entry name" value="YCII"/>
</dbReference>
<dbReference type="PANTHER" id="PTHR35174">
    <property type="entry name" value="BLL7171 PROTEIN-RELATED"/>
    <property type="match status" value="1"/>
</dbReference>
<gene>
    <name evidence="3" type="ORF">P4R38_17045</name>
</gene>
<dbReference type="PANTHER" id="PTHR35174:SF3">
    <property type="entry name" value="BLL7171 PROTEIN"/>
    <property type="match status" value="1"/>
</dbReference>
<feature type="domain" description="YCII-related" evidence="2">
    <location>
        <begin position="14"/>
        <end position="109"/>
    </location>
</feature>
<sequence length="119" mass="12675">MLLIRSSAQRWAQLTDEERGAIGEGTMALGEQLHADGRYVDGAGLADPSRSRVVRRGEDDEPYVTDGPLAEAKEHLAGFMVVECDSEEDALAVAARLPDAAYGGVDVRECAPPLRPAAP</sequence>
<dbReference type="RefSeq" id="WP_277193248.1">
    <property type="nucleotide sequence ID" value="NZ_JAROAV010000044.1"/>
</dbReference>
<evidence type="ECO:0000313" key="3">
    <source>
        <dbReference type="EMBL" id="MDF8265956.1"/>
    </source>
</evidence>
<dbReference type="Proteomes" id="UP001528912">
    <property type="component" value="Unassembled WGS sequence"/>
</dbReference>
<evidence type="ECO:0000313" key="4">
    <source>
        <dbReference type="Proteomes" id="UP001528912"/>
    </source>
</evidence>
<keyword evidence="4" id="KW-1185">Reference proteome</keyword>
<name>A0ABT6CB24_9MICO</name>
<comment type="caution">
    <text evidence="3">The sequence shown here is derived from an EMBL/GenBank/DDBJ whole genome shotgun (WGS) entry which is preliminary data.</text>
</comment>
<protein>
    <submittedName>
        <fullName evidence="3">YciI family protein</fullName>
    </submittedName>
</protein>